<reference evidence="6" key="1">
    <citation type="journal article" date="2015" name="Nature">
        <title>Complex archaea that bridge the gap between prokaryotes and eukaryotes.</title>
        <authorList>
            <person name="Spang A."/>
            <person name="Saw J.H."/>
            <person name="Jorgensen S.L."/>
            <person name="Zaremba-Niedzwiedzka K."/>
            <person name="Martijn J."/>
            <person name="Lind A.E."/>
            <person name="van Eijk R."/>
            <person name="Schleper C."/>
            <person name="Guy L."/>
            <person name="Ettema T.J."/>
        </authorList>
    </citation>
    <scope>NUCLEOTIDE SEQUENCE</scope>
</reference>
<dbReference type="SUPFAM" id="SSF55831">
    <property type="entry name" value="Thymidylate synthase/dCMP hydroxymethylase"/>
    <property type="match status" value="1"/>
</dbReference>
<sequence>MNYADQGYLYLIRRIMSRGYDMPDRTGTGRRSLFGEQLNLTHIGNNFPLLTTKKVWWKGVVEELLWFIRGEQNITSLQDKGVRIWDEWADNVGNVGPVYGYQWRHWPDYTVGRQEGIDQLAQVIDEIKNNPWSRRLIVNAWNVPLIPRMGLPPCHLLFQFQVTPGVAHEEERMRAAVLVSPEAADAYQAGGPHPVYLNCHMYMRSADVFLGVPFNIASYALLTMMVARVTGLKANTLTISFGDVHLYHNHFEQAETQIERGSRQLPKVSLNVNVEQIDDFTATDIILHNYNPHPPIKADIAV</sequence>
<protein>
    <recommendedName>
        <fullName evidence="1">thymidylate synthase</fullName>
        <ecNumber evidence="1">2.1.1.45</ecNumber>
    </recommendedName>
</protein>
<dbReference type="InterPro" id="IPR020940">
    <property type="entry name" value="Thymidylate_synthase_AS"/>
</dbReference>
<dbReference type="PROSITE" id="PS00091">
    <property type="entry name" value="THYMIDYLATE_SYNTHASE"/>
    <property type="match status" value="1"/>
</dbReference>
<dbReference type="GO" id="GO:0005829">
    <property type="term" value="C:cytosol"/>
    <property type="evidence" value="ECO:0007669"/>
    <property type="project" value="TreeGrafter"/>
</dbReference>
<dbReference type="CDD" id="cd00351">
    <property type="entry name" value="TS_Pyrimidine_HMase"/>
    <property type="match status" value="1"/>
</dbReference>
<comment type="caution">
    <text evidence="6">The sequence shown here is derived from an EMBL/GenBank/DDBJ whole genome shotgun (WGS) entry which is preliminary data.</text>
</comment>
<dbReference type="Pfam" id="PF00303">
    <property type="entry name" value="Thymidylat_synt"/>
    <property type="match status" value="1"/>
</dbReference>
<dbReference type="EMBL" id="LAZR01000437">
    <property type="protein sequence ID" value="KKN68903.1"/>
    <property type="molecule type" value="Genomic_DNA"/>
</dbReference>
<accession>A0A0F9VT39</accession>
<proteinExistence type="inferred from homology"/>
<dbReference type="InterPro" id="IPR036926">
    <property type="entry name" value="Thymidate_synth/dCMP_Mease_sf"/>
</dbReference>
<keyword evidence="3" id="KW-0808">Transferase</keyword>
<organism evidence="6">
    <name type="scientific">marine sediment metagenome</name>
    <dbReference type="NCBI Taxonomy" id="412755"/>
    <lineage>
        <taxon>unclassified sequences</taxon>
        <taxon>metagenomes</taxon>
        <taxon>ecological metagenomes</taxon>
    </lineage>
</organism>
<evidence type="ECO:0000313" key="6">
    <source>
        <dbReference type="EMBL" id="KKN68903.1"/>
    </source>
</evidence>
<dbReference type="PANTHER" id="PTHR11548:SF1">
    <property type="entry name" value="THYMIDYLATE SYNTHASE 1"/>
    <property type="match status" value="1"/>
</dbReference>
<dbReference type="PRINTS" id="PR00108">
    <property type="entry name" value="THYMDSNTHASE"/>
</dbReference>
<dbReference type="HAMAP" id="MF_00008">
    <property type="entry name" value="Thymidy_synth_bact"/>
    <property type="match status" value="1"/>
</dbReference>
<feature type="domain" description="Thymidylate synthase/dCMP hydroxymethylase" evidence="5">
    <location>
        <begin position="7"/>
        <end position="302"/>
    </location>
</feature>
<dbReference type="Gene3D" id="3.30.572.10">
    <property type="entry name" value="Thymidylate synthase/dCMP hydroxymethylase domain"/>
    <property type="match status" value="1"/>
</dbReference>
<keyword evidence="2" id="KW-0489">Methyltransferase</keyword>
<evidence type="ECO:0000256" key="3">
    <source>
        <dbReference type="ARBA" id="ARBA00022679"/>
    </source>
</evidence>
<dbReference type="NCBIfam" id="TIGR03284">
    <property type="entry name" value="thym_sym"/>
    <property type="match status" value="1"/>
</dbReference>
<dbReference type="GO" id="GO:0032259">
    <property type="term" value="P:methylation"/>
    <property type="evidence" value="ECO:0007669"/>
    <property type="project" value="UniProtKB-KW"/>
</dbReference>
<dbReference type="EC" id="2.1.1.45" evidence="1"/>
<dbReference type="InterPro" id="IPR023451">
    <property type="entry name" value="Thymidate_synth/dCMP_Mease_dom"/>
</dbReference>
<name>A0A0F9VT39_9ZZZZ</name>
<gene>
    <name evidence="6" type="ORF">LCGC14_0446890</name>
</gene>
<dbReference type="InterPro" id="IPR000398">
    <property type="entry name" value="Thymidylate_synthase"/>
</dbReference>
<keyword evidence="4" id="KW-0545">Nucleotide biosynthesis</keyword>
<dbReference type="InterPro" id="IPR045097">
    <property type="entry name" value="Thymidate_synth/dCMP_Mease"/>
</dbReference>
<evidence type="ECO:0000256" key="4">
    <source>
        <dbReference type="ARBA" id="ARBA00022727"/>
    </source>
</evidence>
<dbReference type="PANTHER" id="PTHR11548">
    <property type="entry name" value="THYMIDYLATE SYNTHASE 1"/>
    <property type="match status" value="1"/>
</dbReference>
<dbReference type="GO" id="GO:0006231">
    <property type="term" value="P:dTMP biosynthetic process"/>
    <property type="evidence" value="ECO:0007669"/>
    <property type="project" value="InterPro"/>
</dbReference>
<dbReference type="AlphaFoldDB" id="A0A0F9VT39"/>
<evidence type="ECO:0000256" key="2">
    <source>
        <dbReference type="ARBA" id="ARBA00022603"/>
    </source>
</evidence>
<evidence type="ECO:0000259" key="5">
    <source>
        <dbReference type="Pfam" id="PF00303"/>
    </source>
</evidence>
<dbReference type="GO" id="GO:0004799">
    <property type="term" value="F:thymidylate synthase activity"/>
    <property type="evidence" value="ECO:0007669"/>
    <property type="project" value="UniProtKB-EC"/>
</dbReference>
<evidence type="ECO:0000256" key="1">
    <source>
        <dbReference type="ARBA" id="ARBA00011947"/>
    </source>
</evidence>